<evidence type="ECO:0000256" key="1">
    <source>
        <dbReference type="SAM" id="MobiDB-lite"/>
    </source>
</evidence>
<protein>
    <submittedName>
        <fullName evidence="2">Uncharacterized protein</fullName>
    </submittedName>
</protein>
<comment type="caution">
    <text evidence="2">The sequence shown here is derived from an EMBL/GenBank/DDBJ whole genome shotgun (WGS) entry which is preliminary data.</text>
</comment>
<sequence length="642" mass="71228">MRVEVEGFEWKGGDIHSRATRKLTPPHQQGFPATAGTKGRGNGITPEKTHRPGASSDTSPACEGPGLTRPGIEPGSPYWEASRLTTQPPKLLWGASLQPLIGKRLSAILLASDAVLKARAVGLHDPHSYFDSDPKAGRKRKQALNGPRRGRRYTVRRWRRTGGRRNNNNGRSVEIGSWSLEDPNGKRRRNMYIIGDHSPDTSSFDVRLESEGVGIEDKKDKKRGGGMVVVGVSPRLTRAWFSNLITTQSLTETWCCVERKDERRATARLPPRRTGFDSWRGRSRIFASGNRLYRPCISMIPPTCLASPSSALKTSTAEHATTCCWKTQVPRRTLTHATLMTVCAAPPARQVAATQALYCGVHKCRGPDLLRMHARESCVRFMVFSVESVDSWVVDMATLSHTLIVYRYGGRSFHVQDGNSRTSDFAPVFPVLYQPRSHAGFTICRDQLVPTVRHDVTARPFPSPKLVQCLQYPDSFLLASVAWLSANPRMASNLIRSMSGLRFCRGDLAPDWLMKNFRRCRGCFVGLSGNCKSSFRPTEVVVPYFLSCLRPSPDVLQHNVRPCTTDTGTAAGRLACSLPTKANRIYFPAGSLPEFRKWESCRTMPLVGGFFSGISRFPPPLHSGVATFSPHFTFVGSQDPRC</sequence>
<organism evidence="2 3">
    <name type="scientific">Dryococelus australis</name>
    <dbReference type="NCBI Taxonomy" id="614101"/>
    <lineage>
        <taxon>Eukaryota</taxon>
        <taxon>Metazoa</taxon>
        <taxon>Ecdysozoa</taxon>
        <taxon>Arthropoda</taxon>
        <taxon>Hexapoda</taxon>
        <taxon>Insecta</taxon>
        <taxon>Pterygota</taxon>
        <taxon>Neoptera</taxon>
        <taxon>Polyneoptera</taxon>
        <taxon>Phasmatodea</taxon>
        <taxon>Verophasmatodea</taxon>
        <taxon>Anareolatae</taxon>
        <taxon>Phasmatidae</taxon>
        <taxon>Eurycanthinae</taxon>
        <taxon>Dryococelus</taxon>
    </lineage>
</organism>
<name>A0ABQ9G9W2_9NEOP</name>
<gene>
    <name evidence="2" type="ORF">PR048_030786</name>
</gene>
<proteinExistence type="predicted"/>
<reference evidence="2 3" key="1">
    <citation type="submission" date="2023-02" db="EMBL/GenBank/DDBJ databases">
        <title>LHISI_Scaffold_Assembly.</title>
        <authorList>
            <person name="Stuart O.P."/>
            <person name="Cleave R."/>
            <person name="Magrath M.J.L."/>
            <person name="Mikheyev A.S."/>
        </authorList>
    </citation>
    <scope>NUCLEOTIDE SEQUENCE [LARGE SCALE GENOMIC DNA]</scope>
    <source>
        <strain evidence="2">Daus_M_001</strain>
        <tissue evidence="2">Leg muscle</tissue>
    </source>
</reference>
<dbReference type="EMBL" id="JARBHB010000014">
    <property type="protein sequence ID" value="KAJ8869214.1"/>
    <property type="molecule type" value="Genomic_DNA"/>
</dbReference>
<evidence type="ECO:0000313" key="3">
    <source>
        <dbReference type="Proteomes" id="UP001159363"/>
    </source>
</evidence>
<keyword evidence="3" id="KW-1185">Reference proteome</keyword>
<accession>A0ABQ9G9W2</accession>
<evidence type="ECO:0000313" key="2">
    <source>
        <dbReference type="EMBL" id="KAJ8869214.1"/>
    </source>
</evidence>
<dbReference type="Proteomes" id="UP001159363">
    <property type="component" value="Chromosome 13"/>
</dbReference>
<feature type="region of interest" description="Disordered" evidence="1">
    <location>
        <begin position="16"/>
        <end position="81"/>
    </location>
</feature>